<name>A0A562VEK8_9ACTN</name>
<dbReference type="OrthoDB" id="9897002at2"/>
<proteinExistence type="predicted"/>
<dbReference type="AlphaFoldDB" id="A0A562VEK8"/>
<evidence type="ECO:0008006" key="4">
    <source>
        <dbReference type="Google" id="ProtNLM"/>
    </source>
</evidence>
<sequence length="133" mass="14544">MTSELRIDDITDLWRTGAVHLRTAAVQFAKAAQSAHDSAADQDAAFTRTSGGRGPLYPVWTALRNRLQDEVFVKSRDNLVRAGEVLAAVAVDFAERDAGHSAELDRVREQVEDGPEYERPPTVPTAPSSDDPQ</sequence>
<organism evidence="2 3">
    <name type="scientific">Stackebrandtia albiflava</name>
    <dbReference type="NCBI Taxonomy" id="406432"/>
    <lineage>
        <taxon>Bacteria</taxon>
        <taxon>Bacillati</taxon>
        <taxon>Actinomycetota</taxon>
        <taxon>Actinomycetes</taxon>
        <taxon>Glycomycetales</taxon>
        <taxon>Glycomycetaceae</taxon>
        <taxon>Stackebrandtia</taxon>
    </lineage>
</organism>
<keyword evidence="3" id="KW-1185">Reference proteome</keyword>
<accession>A0A562VEK8</accession>
<dbReference type="Proteomes" id="UP000321617">
    <property type="component" value="Unassembled WGS sequence"/>
</dbReference>
<dbReference type="EMBL" id="VLLL01000005">
    <property type="protein sequence ID" value="TWJ16261.1"/>
    <property type="molecule type" value="Genomic_DNA"/>
</dbReference>
<dbReference type="RefSeq" id="WP_147136374.1">
    <property type="nucleotide sequence ID" value="NZ_BAABIJ010000001.1"/>
</dbReference>
<feature type="region of interest" description="Disordered" evidence="1">
    <location>
        <begin position="99"/>
        <end position="133"/>
    </location>
</feature>
<feature type="compositionally biased region" description="Basic and acidic residues" evidence="1">
    <location>
        <begin position="99"/>
        <end position="119"/>
    </location>
</feature>
<reference evidence="2 3" key="1">
    <citation type="journal article" date="2013" name="Stand. Genomic Sci.">
        <title>Genomic Encyclopedia of Type Strains, Phase I: The one thousand microbial genomes (KMG-I) project.</title>
        <authorList>
            <person name="Kyrpides N.C."/>
            <person name="Woyke T."/>
            <person name="Eisen J.A."/>
            <person name="Garrity G."/>
            <person name="Lilburn T.G."/>
            <person name="Beck B.J."/>
            <person name="Whitman W.B."/>
            <person name="Hugenholtz P."/>
            <person name="Klenk H.P."/>
        </authorList>
    </citation>
    <scope>NUCLEOTIDE SEQUENCE [LARGE SCALE GENOMIC DNA]</scope>
    <source>
        <strain evidence="2 3">DSM 45044</strain>
    </source>
</reference>
<evidence type="ECO:0000313" key="2">
    <source>
        <dbReference type="EMBL" id="TWJ16261.1"/>
    </source>
</evidence>
<evidence type="ECO:0000313" key="3">
    <source>
        <dbReference type="Proteomes" id="UP000321617"/>
    </source>
</evidence>
<comment type="caution">
    <text evidence="2">The sequence shown here is derived from an EMBL/GenBank/DDBJ whole genome shotgun (WGS) entry which is preliminary data.</text>
</comment>
<protein>
    <recommendedName>
        <fullName evidence="4">Excreted virulence factor EspC (Type VII ESX diderm)</fullName>
    </recommendedName>
</protein>
<gene>
    <name evidence="2" type="ORF">LX16_1988</name>
</gene>
<evidence type="ECO:0000256" key="1">
    <source>
        <dbReference type="SAM" id="MobiDB-lite"/>
    </source>
</evidence>